<evidence type="ECO:0000256" key="5">
    <source>
        <dbReference type="ARBA" id="ARBA00022454"/>
    </source>
</evidence>
<evidence type="ECO:0000256" key="1">
    <source>
        <dbReference type="ARBA" id="ARBA00004123"/>
    </source>
</evidence>
<comment type="similarity">
    <text evidence="3">Belongs to the CTC1 family.</text>
</comment>
<dbReference type="GO" id="GO:0010833">
    <property type="term" value="P:telomere maintenance via telomere lengthening"/>
    <property type="evidence" value="ECO:0007669"/>
    <property type="project" value="TreeGrafter"/>
</dbReference>
<gene>
    <name evidence="9" type="ORF">INT43_006889</name>
</gene>
<dbReference type="Proteomes" id="UP000654370">
    <property type="component" value="Unassembled WGS sequence"/>
</dbReference>
<dbReference type="GO" id="GO:1990879">
    <property type="term" value="C:CST complex"/>
    <property type="evidence" value="ECO:0007669"/>
    <property type="project" value="TreeGrafter"/>
</dbReference>
<accession>A0A8H7PWK9</accession>
<evidence type="ECO:0000256" key="6">
    <source>
        <dbReference type="ARBA" id="ARBA00022895"/>
    </source>
</evidence>
<evidence type="ECO:0000256" key="8">
    <source>
        <dbReference type="ARBA" id="ARBA00023242"/>
    </source>
</evidence>
<dbReference type="Pfam" id="PF15489">
    <property type="entry name" value="CTC1"/>
    <property type="match status" value="1"/>
</dbReference>
<evidence type="ECO:0000256" key="7">
    <source>
        <dbReference type="ARBA" id="ARBA00023125"/>
    </source>
</evidence>
<dbReference type="InterPro" id="IPR042617">
    <property type="entry name" value="CTC1-like"/>
</dbReference>
<dbReference type="PANTHER" id="PTHR14865:SF2">
    <property type="entry name" value="CST COMPLEX SUBUNIT CTC1"/>
    <property type="match status" value="1"/>
</dbReference>
<dbReference type="PANTHER" id="PTHR14865">
    <property type="entry name" value="CST COMPLEX SUBUNIT CTC1"/>
    <property type="match status" value="1"/>
</dbReference>
<keyword evidence="5" id="KW-0158">Chromosome</keyword>
<name>A0A8H7PWK9_MORIS</name>
<keyword evidence="10" id="KW-1185">Reference proteome</keyword>
<proteinExistence type="inferred from homology"/>
<dbReference type="OrthoDB" id="2314520at2759"/>
<dbReference type="GO" id="GO:0045740">
    <property type="term" value="P:positive regulation of DNA replication"/>
    <property type="evidence" value="ECO:0007669"/>
    <property type="project" value="TreeGrafter"/>
</dbReference>
<reference evidence="9" key="1">
    <citation type="submission" date="2020-12" db="EMBL/GenBank/DDBJ databases">
        <title>Metabolic potential, ecology and presence of endohyphal bacteria is reflected in genomic diversity of Mucoromycotina.</title>
        <authorList>
            <person name="Muszewska A."/>
            <person name="Okrasinska A."/>
            <person name="Steczkiewicz K."/>
            <person name="Drgas O."/>
            <person name="Orlowska M."/>
            <person name="Perlinska-Lenart U."/>
            <person name="Aleksandrzak-Piekarczyk T."/>
            <person name="Szatraj K."/>
            <person name="Zielenkiewicz U."/>
            <person name="Pilsyk S."/>
            <person name="Malc E."/>
            <person name="Mieczkowski P."/>
            <person name="Kruszewska J.S."/>
            <person name="Biernat P."/>
            <person name="Pawlowska J."/>
        </authorList>
    </citation>
    <scope>NUCLEOTIDE SEQUENCE</scope>
    <source>
        <strain evidence="9">WA0000067209</strain>
    </source>
</reference>
<keyword evidence="6" id="KW-0779">Telomere</keyword>
<evidence type="ECO:0000256" key="2">
    <source>
        <dbReference type="ARBA" id="ARBA00004574"/>
    </source>
</evidence>
<keyword evidence="8" id="KW-0539">Nucleus</keyword>
<dbReference type="EMBL" id="JAEPQZ010000004">
    <property type="protein sequence ID" value="KAG2181964.1"/>
    <property type="molecule type" value="Genomic_DNA"/>
</dbReference>
<evidence type="ECO:0000313" key="10">
    <source>
        <dbReference type="Proteomes" id="UP000654370"/>
    </source>
</evidence>
<evidence type="ECO:0000313" key="9">
    <source>
        <dbReference type="EMBL" id="KAG2181964.1"/>
    </source>
</evidence>
<keyword evidence="7" id="KW-0238">DNA-binding</keyword>
<dbReference type="GO" id="GO:0042162">
    <property type="term" value="F:telomeric DNA binding"/>
    <property type="evidence" value="ECO:0007669"/>
    <property type="project" value="TreeGrafter"/>
</dbReference>
<dbReference type="AlphaFoldDB" id="A0A8H7PWK9"/>
<evidence type="ECO:0000256" key="4">
    <source>
        <dbReference type="ARBA" id="ARBA00016175"/>
    </source>
</evidence>
<dbReference type="GO" id="GO:0003697">
    <property type="term" value="F:single-stranded DNA binding"/>
    <property type="evidence" value="ECO:0007669"/>
    <property type="project" value="InterPro"/>
</dbReference>
<comment type="caution">
    <text evidence="9">The sequence shown here is derived from an EMBL/GenBank/DDBJ whole genome shotgun (WGS) entry which is preliminary data.</text>
</comment>
<dbReference type="InterPro" id="IPR029156">
    <property type="entry name" value="CTC1"/>
</dbReference>
<comment type="subcellular location">
    <subcellularLocation>
        <location evidence="2">Chromosome</location>
        <location evidence="2">Telomere</location>
    </subcellularLocation>
    <subcellularLocation>
        <location evidence="1">Nucleus</location>
    </subcellularLocation>
</comment>
<sequence>MNVVSIAELAASDIEENTNYATYGAYLTGEIEFIENSRDPTSDYECFMLLDPESFTGMKCRLTVFDRSILGKKIIAKTWHLRYLTEPLIDICMLETVTEAGSHPICTLLKQSRIARAQTMIEAELQFKALPFIDSVQDRFDIFSIIITKSPVFLDQNKKPYFILQIASDDMTAFVVFRGKNLRMHYQEIAVEMWYALTNLKMTTISDSDQHVFMFDGETSDFCQLIDEQVAYSYEKLAASITMPTRSEMPIDIVQPWERSKNESDHSIRCYGRITNVIDPILGFYIMDDILPICLAQSPTYFPLSAYWEGAVVNIQHAHIVTLHSNELGSALLDQYFHCASQSEVEQERSWRVIVCCIHTQITVEQLPDHNTTVPQPNPSMLKAFLSKNAFIEKYGFMTMVTWLEAFLSLKRKARDADTYVDSLVHQTDTLLQSIRVSSDQYSPRNLVEDFLSYHECTVFPQHTLSEEQSPFMNLPNYPTLSQLTNISNIPNLQQIPLSSSVNTDNPLANIPLQAWTYKLSDTKPDYCVLVGYISGGSDGRLYFADNTGRIPLIMIDEEQREFSHEVLYIFNNCTIVEEDLGYIDDSGNRVDSQCRYLVVKSSSVVSLQPIKSQITFCTSIPSTLEQDRIFAYEQDPNLPFKAEDHLNVMYVQHIPASNLQNNEHGKQYLSCTTEIVLFDLVNSDRITTSSLGPKAQKCTLVFTSDLQSLALLPQIKPKRWYVLVNISGGEPSSPSTLRLNEKSGIYPIISNGGHFKLRQFTHMYQSAVKPASSVASKDLDVKDLISITLVNSDLDEPSILSNSFHRHLVSFEAYVITKNFTESAQAGGEPDKYAQILYDNLTIGTGKPNRWLFLKLRSINSQNTIDVYFNVGRKPYPIGLVSGCKIKIHKAALKVSERTKLVYVVMLPSSGIEIINIPTDHKIRDDIEEVNDVEKRILADYLRDPSNRVYETVCYVKSVQQVSLSWVCLECGQVVINDNCYGMCAKGRRLFVAQAVATVTDGTADITVSIEGEDMVITLLRLSNFGASKLKEATYMHGEMVYSNWFAKEEATIRDASGTSSGANLTSRGRTLHSICTNPDIFSCVSLQAKRVVRRGDYDKNFANGHLFGTLQVLPVKLVSNDPEAALQSLVYARVRLHVLRINPIDVIEQANALL</sequence>
<evidence type="ECO:0000256" key="3">
    <source>
        <dbReference type="ARBA" id="ARBA00006332"/>
    </source>
</evidence>
<organism evidence="9 10">
    <name type="scientific">Mortierella isabellina</name>
    <name type="common">Filamentous fungus</name>
    <name type="synonym">Umbelopsis isabellina</name>
    <dbReference type="NCBI Taxonomy" id="91625"/>
    <lineage>
        <taxon>Eukaryota</taxon>
        <taxon>Fungi</taxon>
        <taxon>Fungi incertae sedis</taxon>
        <taxon>Mucoromycota</taxon>
        <taxon>Mucoromycotina</taxon>
        <taxon>Umbelopsidomycetes</taxon>
        <taxon>Umbelopsidales</taxon>
        <taxon>Umbelopsidaceae</taxon>
        <taxon>Umbelopsis</taxon>
    </lineage>
</organism>
<protein>
    <recommendedName>
        <fullName evidence="4">CST complex subunit CTC1</fullName>
    </recommendedName>
</protein>